<dbReference type="Pfam" id="PF10391">
    <property type="entry name" value="DNA_pol_lambd_f"/>
    <property type="match status" value="1"/>
</dbReference>
<evidence type="ECO:0000256" key="8">
    <source>
        <dbReference type="ARBA" id="ARBA00022692"/>
    </source>
</evidence>
<proteinExistence type="inferred from homology"/>
<feature type="transmembrane region" description="Helical" evidence="15">
    <location>
        <begin position="139"/>
        <end position="160"/>
    </location>
</feature>
<evidence type="ECO:0000313" key="18">
    <source>
        <dbReference type="Proteomes" id="UP000242814"/>
    </source>
</evidence>
<dbReference type="Pfam" id="PF14792">
    <property type="entry name" value="DNA_pol_B_palm"/>
    <property type="match status" value="1"/>
</dbReference>
<reference evidence="17 18" key="1">
    <citation type="submission" date="2016-06" db="EMBL/GenBank/DDBJ databases">
        <authorList>
            <person name="Kjaerup R.B."/>
            <person name="Dalgaard T.S."/>
            <person name="Juul-Madsen H.R."/>
        </authorList>
    </citation>
    <scope>NUCLEOTIDE SEQUENCE [LARGE SCALE GENOMIC DNA]</scope>
    <source>
        <strain evidence="17 18">Pb300</strain>
    </source>
</reference>
<comment type="similarity">
    <text evidence="3">Belongs to the DNA polymerase type-X family.</text>
</comment>
<dbReference type="InterPro" id="IPR037160">
    <property type="entry name" value="DNA_Pol_thumb_sf"/>
</dbReference>
<evidence type="ECO:0000256" key="2">
    <source>
        <dbReference type="ARBA" id="ARBA00004127"/>
    </source>
</evidence>
<dbReference type="InterPro" id="IPR022312">
    <property type="entry name" value="DNA_pol_X"/>
</dbReference>
<dbReference type="Proteomes" id="UP000242814">
    <property type="component" value="Unassembled WGS sequence"/>
</dbReference>
<keyword evidence="10" id="KW-0479">Metal-binding</keyword>
<evidence type="ECO:0000256" key="7">
    <source>
        <dbReference type="ARBA" id="ARBA00022679"/>
    </source>
</evidence>
<dbReference type="InterPro" id="IPR011541">
    <property type="entry name" value="Ni/Co_transpt_high_affinity"/>
</dbReference>
<feature type="region of interest" description="Disordered" evidence="14">
    <location>
        <begin position="1211"/>
        <end position="1230"/>
    </location>
</feature>
<dbReference type="GO" id="GO:0006281">
    <property type="term" value="P:DNA repair"/>
    <property type="evidence" value="ECO:0007669"/>
    <property type="project" value="InterPro"/>
</dbReference>
<dbReference type="InterPro" id="IPR018944">
    <property type="entry name" value="DNA_pol_lambd_fingers_domain"/>
</dbReference>
<keyword evidence="11 15" id="KW-1133">Transmembrane helix</keyword>
<dbReference type="GO" id="GO:0005634">
    <property type="term" value="C:nucleus"/>
    <property type="evidence" value="ECO:0007669"/>
    <property type="project" value="UniProtKB-SubCell"/>
</dbReference>
<feature type="compositionally biased region" description="Basic and acidic residues" evidence="14">
    <location>
        <begin position="860"/>
        <end position="874"/>
    </location>
</feature>
<evidence type="ECO:0000256" key="11">
    <source>
        <dbReference type="ARBA" id="ARBA00022989"/>
    </source>
</evidence>
<dbReference type="PROSITE" id="PS50172">
    <property type="entry name" value="BRCT"/>
    <property type="match status" value="1"/>
</dbReference>
<name>A0A1D2JDP0_PARBR</name>
<evidence type="ECO:0000256" key="10">
    <source>
        <dbReference type="ARBA" id="ARBA00022723"/>
    </source>
</evidence>
<dbReference type="InterPro" id="IPR002054">
    <property type="entry name" value="DNA-dir_DNA_pol_X"/>
</dbReference>
<evidence type="ECO:0000313" key="17">
    <source>
        <dbReference type="EMBL" id="ODH27302.1"/>
    </source>
</evidence>
<dbReference type="InterPro" id="IPR027421">
    <property type="entry name" value="DNA_pol_lamdba_lyase_dom_sf"/>
</dbReference>
<dbReference type="SUPFAM" id="SSF47802">
    <property type="entry name" value="DNA polymerase beta, N-terminal domain-like"/>
    <property type="match status" value="1"/>
</dbReference>
<keyword evidence="5" id="KW-0813">Transport</keyword>
<dbReference type="InterPro" id="IPR010996">
    <property type="entry name" value="HHH_MUS81"/>
</dbReference>
<dbReference type="Gene3D" id="1.10.150.110">
    <property type="entry name" value="DNA polymerase beta, N-terminal domain-like"/>
    <property type="match status" value="1"/>
</dbReference>
<dbReference type="Pfam" id="PF14791">
    <property type="entry name" value="DNA_pol_B_thumb"/>
    <property type="match status" value="1"/>
</dbReference>
<dbReference type="SMART" id="SM00483">
    <property type="entry name" value="POLXc"/>
    <property type="match status" value="1"/>
</dbReference>
<dbReference type="Pfam" id="PF03824">
    <property type="entry name" value="NicO"/>
    <property type="match status" value="1"/>
</dbReference>
<dbReference type="Pfam" id="PF14716">
    <property type="entry name" value="HHH_8"/>
    <property type="match status" value="1"/>
</dbReference>
<dbReference type="FunFam" id="1.10.150.110:FF:000005">
    <property type="entry name" value="DNA polymerase POL4"/>
    <property type="match status" value="1"/>
</dbReference>
<dbReference type="InterPro" id="IPR004688">
    <property type="entry name" value="Ni/Co_transpt"/>
</dbReference>
<dbReference type="Gene3D" id="1.10.150.20">
    <property type="entry name" value="5' to 3' exonuclease, C-terminal subdomain"/>
    <property type="match status" value="1"/>
</dbReference>
<sequence>MPEPTVVVTATSALPPRFYELGYEEVGEEEESGDNELSLKSSLLRKARRSHSRVPGLRKIPLPALAIILLIAGVNAMVWVAVGIVLSFNSSLVSTSVLSYTLGLRHALDADHISAIDLMTRRLLATGQRPVTVGTYFSLGHSTVVIITSIVVAGTAAAVSSKFDKYSKVGSIIGSSVSSAFLILLGIMNAYILYKLVQQMKKVLNLKQGEEDEMWKIEGGGVLFRVLKQMFKIIDRPWKMYPLGVLFGLGFDTSSEIALLGIASIQGARGTSIWLILIFPILFTGKFTFSHAGMCLIDTMDGALMLSLYIQPAKNFLQPKLSLPSSPLQQAENTTTTATTEWTGTRPTRNPRNPIAFLYYSIVLTCLTVIVALVIGILQLLTLILNSTEAKGRFWDGVETAGEYYDVIGGSICACFVLFGGLSVVVYPYWRRWIAQRRVEEEGRGGDGPDGVDGLLEQGRGDDGRSEIRYEVSAAHCACREGRLKGSERDDSKGLRMSFLRDGFCGWWEQRNRPLFSPQQYRKMHEWEESRKSTAFDINWSNSFVEAAIKSAGMVVWVDAFAARHPRPLGPGNDGATAAAAAAAKHMPILRHRAYNSYSYPDLFLSISHTYILSPSRPSHRSALHTPILLYAEQTLWANEWKIRQTANATTKLDNLPSIFVLPTHLSLDELHVIEETLERCGAPLTYDISEAKLALGKVSQKRRAVFELQSRGLWTEEISPSIDAVGTSGESRAIKRRRVEGAKPDAYVQPAQEHTFSDLNLESGEGNTVINEEGKTSLKRELGPSMAQPAGLHMPELEDEVIVLKLSWLDESLKAGRAVPLAPYIVYHARKIAPPDNMSFPETVSNPASEPATPRSTSKQRESSSKGILERAMADAASSSPTPIKSRLARRADNGPPIQKPPPKLVRETTEEHEAAEAPPRTPDWVRNNLIYACQRSAFLHPPNEAFINQLDKIKKIRELTLDEIGVRAYSTAIASIAAYPYPLKSATEVSSLPGCEVKIATLFSEFNQSSDGTLESANQLDTDPVLSVLNKFSNIWGVGAKTAREFYYQHHWRTIDDIIEQGWNSLSRVQQIGIKYFDEFMDGIPRSEVESIADTVLRHAKLVRPESQEDCKGAAIEGIIVGGYRRGKERCGDVDLILTHRNERVTHNLVYDVVVSLEQEGWITHTLALHLTNSHREQQTLPFRGDTSGMPRFDTLDKALVVWQDPHFEKDGSGDVDEAPSNRNPNPHRRVDIIISPWRTIGCAIVGWTGGTTFERDLRRYAKKVHNWKFDSSGVRSRSKGGQVIDLEGKGKTWQERERFVLEGMGVGWRPPEERCTR</sequence>
<dbReference type="GO" id="GO:0005886">
    <property type="term" value="C:plasma membrane"/>
    <property type="evidence" value="ECO:0007669"/>
    <property type="project" value="InterPro"/>
</dbReference>
<evidence type="ECO:0000256" key="3">
    <source>
        <dbReference type="ARBA" id="ARBA00008323"/>
    </source>
</evidence>
<keyword evidence="13" id="KW-0539">Nucleus</keyword>
<feature type="domain" description="BRCT" evidence="16">
    <location>
        <begin position="797"/>
        <end position="827"/>
    </location>
</feature>
<keyword evidence="6" id="KW-0533">Nickel</keyword>
<dbReference type="GO" id="GO:0015099">
    <property type="term" value="F:nickel cation transmembrane transporter activity"/>
    <property type="evidence" value="ECO:0007669"/>
    <property type="project" value="InterPro"/>
</dbReference>
<comment type="subcellular location">
    <subcellularLocation>
        <location evidence="2">Endomembrane system</location>
        <topology evidence="2">Multi-pass membrane protein</topology>
    </subcellularLocation>
    <subcellularLocation>
        <location evidence="1">Nucleus</location>
    </subcellularLocation>
</comment>
<gene>
    <name evidence="17" type="ORF">ACO22_04229</name>
</gene>
<feature type="transmembrane region" description="Helical" evidence="15">
    <location>
        <begin position="404"/>
        <end position="430"/>
    </location>
</feature>
<dbReference type="SUPFAM" id="SSF81301">
    <property type="entry name" value="Nucleotidyltransferase"/>
    <property type="match status" value="1"/>
</dbReference>
<feature type="transmembrane region" description="Helical" evidence="15">
    <location>
        <begin position="243"/>
        <end position="265"/>
    </location>
</feature>
<evidence type="ECO:0000256" key="9">
    <source>
        <dbReference type="ARBA" id="ARBA00022695"/>
    </source>
</evidence>
<evidence type="ECO:0000256" key="4">
    <source>
        <dbReference type="ARBA" id="ARBA00010892"/>
    </source>
</evidence>
<dbReference type="FunFam" id="3.30.210.10:FF:000005">
    <property type="entry name" value="DNA polymerase IV"/>
    <property type="match status" value="1"/>
</dbReference>
<feature type="transmembrane region" description="Helical" evidence="15">
    <location>
        <begin position="62"/>
        <end position="88"/>
    </location>
</feature>
<dbReference type="GO" id="GO:0003887">
    <property type="term" value="F:DNA-directed DNA polymerase activity"/>
    <property type="evidence" value="ECO:0007669"/>
    <property type="project" value="InterPro"/>
</dbReference>
<dbReference type="InterPro" id="IPR001357">
    <property type="entry name" value="BRCT_dom"/>
</dbReference>
<dbReference type="FunFam" id="1.10.150.20:FF:000010">
    <property type="entry name" value="DNA polymerase lambda"/>
    <property type="match status" value="1"/>
</dbReference>
<keyword evidence="9" id="KW-0548">Nucleotidyltransferase</keyword>
<dbReference type="Gene3D" id="3.30.210.10">
    <property type="entry name" value="DNA polymerase, thumb domain"/>
    <property type="match status" value="1"/>
</dbReference>
<dbReference type="PRINTS" id="PR00869">
    <property type="entry name" value="DNAPOLX"/>
</dbReference>
<dbReference type="InterPro" id="IPR029398">
    <property type="entry name" value="PolB_thumb"/>
</dbReference>
<dbReference type="VEuPathDB" id="FungiDB:PABG_04722"/>
<comment type="similarity">
    <text evidence="4">Belongs to the NiCoT transporter (TC 2.A.52) family.</text>
</comment>
<evidence type="ECO:0000256" key="14">
    <source>
        <dbReference type="SAM" id="MobiDB-lite"/>
    </source>
</evidence>
<evidence type="ECO:0000256" key="1">
    <source>
        <dbReference type="ARBA" id="ARBA00004123"/>
    </source>
</evidence>
<keyword evidence="8 15" id="KW-0812">Transmembrane</keyword>
<dbReference type="CDD" id="cd00141">
    <property type="entry name" value="NT_POLXc"/>
    <property type="match status" value="1"/>
</dbReference>
<feature type="region of interest" description="Disordered" evidence="14">
    <location>
        <begin position="839"/>
        <end position="922"/>
    </location>
</feature>
<dbReference type="GO" id="GO:0012505">
    <property type="term" value="C:endomembrane system"/>
    <property type="evidence" value="ECO:0007669"/>
    <property type="project" value="UniProtKB-SubCell"/>
</dbReference>
<dbReference type="GO" id="GO:0046872">
    <property type="term" value="F:metal ion binding"/>
    <property type="evidence" value="ECO:0007669"/>
    <property type="project" value="UniProtKB-KW"/>
</dbReference>
<organism evidence="17 18">
    <name type="scientific">Paracoccidioides brasiliensis</name>
    <dbReference type="NCBI Taxonomy" id="121759"/>
    <lineage>
        <taxon>Eukaryota</taxon>
        <taxon>Fungi</taxon>
        <taxon>Dikarya</taxon>
        <taxon>Ascomycota</taxon>
        <taxon>Pezizomycotina</taxon>
        <taxon>Eurotiomycetes</taxon>
        <taxon>Eurotiomycetidae</taxon>
        <taxon>Onygenales</taxon>
        <taxon>Ajellomycetaceae</taxon>
        <taxon>Paracoccidioides</taxon>
    </lineage>
</organism>
<feature type="transmembrane region" description="Helical" evidence="15">
    <location>
        <begin position="357"/>
        <end position="384"/>
    </location>
</feature>
<dbReference type="VEuPathDB" id="FungiDB:PADG_05346"/>
<dbReference type="EMBL" id="LZYO01000163">
    <property type="protein sequence ID" value="ODH27302.1"/>
    <property type="molecule type" value="Genomic_DNA"/>
</dbReference>
<dbReference type="PANTHER" id="PTHR31611:SF0">
    <property type="entry name" value="HIGH-AFFINITY NICKEL TRANSPORT PROTEIN NIC1"/>
    <property type="match status" value="1"/>
</dbReference>
<protein>
    <recommendedName>
        <fullName evidence="16">BRCT domain-containing protein</fullName>
    </recommendedName>
</protein>
<dbReference type="VEuPathDB" id="FungiDB:PABG_04721"/>
<dbReference type="InterPro" id="IPR028207">
    <property type="entry name" value="DNA_pol_B_palm_palm"/>
</dbReference>
<keyword evidence="12 15" id="KW-0472">Membrane</keyword>
<dbReference type="Gene3D" id="3.30.460.10">
    <property type="entry name" value="Beta Polymerase, domain 2"/>
    <property type="match status" value="1"/>
</dbReference>
<feature type="transmembrane region" description="Helical" evidence="15">
    <location>
        <begin position="271"/>
        <end position="289"/>
    </location>
</feature>
<evidence type="ECO:0000256" key="6">
    <source>
        <dbReference type="ARBA" id="ARBA00022596"/>
    </source>
</evidence>
<dbReference type="VEuPathDB" id="FungiDB:PADG_05345"/>
<dbReference type="InterPro" id="IPR043519">
    <property type="entry name" value="NT_sf"/>
</dbReference>
<accession>A0A1D2JDP0</accession>
<evidence type="ECO:0000256" key="5">
    <source>
        <dbReference type="ARBA" id="ARBA00022448"/>
    </source>
</evidence>
<evidence type="ECO:0000256" key="15">
    <source>
        <dbReference type="SAM" id="Phobius"/>
    </source>
</evidence>
<keyword evidence="7" id="KW-0808">Transferase</keyword>
<evidence type="ECO:0000256" key="12">
    <source>
        <dbReference type="ARBA" id="ARBA00023136"/>
    </source>
</evidence>
<comment type="caution">
    <text evidence="17">The sequence shown here is derived from an EMBL/GenBank/DDBJ whole genome shotgun (WGS) entry which is preliminary data.</text>
</comment>
<feature type="compositionally biased region" description="Basic and acidic residues" evidence="14">
    <location>
        <begin position="906"/>
        <end position="917"/>
    </location>
</feature>
<dbReference type="PANTHER" id="PTHR31611">
    <property type="entry name" value="HIGH-AFFINITY NICKEL TRANSPORT PROTEIN NIC1"/>
    <property type="match status" value="1"/>
</dbReference>
<dbReference type="GO" id="GO:0003677">
    <property type="term" value="F:DNA binding"/>
    <property type="evidence" value="ECO:0007669"/>
    <property type="project" value="InterPro"/>
</dbReference>
<evidence type="ECO:0000259" key="16">
    <source>
        <dbReference type="PROSITE" id="PS50172"/>
    </source>
</evidence>
<dbReference type="SUPFAM" id="SSF81585">
    <property type="entry name" value="PsbU/PolX domain-like"/>
    <property type="match status" value="1"/>
</dbReference>
<feature type="transmembrane region" description="Helical" evidence="15">
    <location>
        <begin position="172"/>
        <end position="194"/>
    </location>
</feature>
<evidence type="ECO:0000256" key="13">
    <source>
        <dbReference type="ARBA" id="ARBA00023242"/>
    </source>
</evidence>